<dbReference type="AlphaFoldDB" id="J9G357"/>
<evidence type="ECO:0000313" key="2">
    <source>
        <dbReference type="EMBL" id="EJX01279.1"/>
    </source>
</evidence>
<accession>J9G357</accession>
<dbReference type="EMBL" id="AMCI01003018">
    <property type="protein sequence ID" value="EJX01279.1"/>
    <property type="molecule type" value="Genomic_DNA"/>
</dbReference>
<organism evidence="2">
    <name type="scientific">gut metagenome</name>
    <dbReference type="NCBI Taxonomy" id="749906"/>
    <lineage>
        <taxon>unclassified sequences</taxon>
        <taxon>metagenomes</taxon>
        <taxon>organismal metagenomes</taxon>
    </lineage>
</organism>
<reference evidence="2" key="1">
    <citation type="journal article" date="2012" name="PLoS ONE">
        <title>Gene sets for utilization of primary and secondary nutrition supplies in the distal gut of endangered iberian lynx.</title>
        <authorList>
            <person name="Alcaide M."/>
            <person name="Messina E."/>
            <person name="Richter M."/>
            <person name="Bargiela R."/>
            <person name="Peplies J."/>
            <person name="Huws S.A."/>
            <person name="Newbold C.J."/>
            <person name="Golyshin P.N."/>
            <person name="Simon M.A."/>
            <person name="Lopez G."/>
            <person name="Yakimov M.M."/>
            <person name="Ferrer M."/>
        </authorList>
    </citation>
    <scope>NUCLEOTIDE SEQUENCE</scope>
</reference>
<protein>
    <submittedName>
        <fullName evidence="2">Uncharacterized protein</fullName>
    </submittedName>
</protein>
<feature type="region of interest" description="Disordered" evidence="1">
    <location>
        <begin position="1"/>
        <end position="24"/>
    </location>
</feature>
<evidence type="ECO:0000256" key="1">
    <source>
        <dbReference type="SAM" id="MobiDB-lite"/>
    </source>
</evidence>
<name>J9G357_9ZZZZ</name>
<sequence>MTNMSSKANPAPLPKCHPKNWNPRRCKPSNGLNVWRAISEKNKVSDQKSGIFRFRFFYCFIVSS</sequence>
<proteinExistence type="predicted"/>
<comment type="caution">
    <text evidence="2">The sequence shown here is derived from an EMBL/GenBank/DDBJ whole genome shotgun (WGS) entry which is preliminary data.</text>
</comment>
<gene>
    <name evidence="2" type="ORF">EVA_10614</name>
</gene>